<keyword evidence="3" id="KW-0378">Hydrolase</keyword>
<dbReference type="InterPro" id="IPR036866">
    <property type="entry name" value="RibonucZ/Hydroxyglut_hydro"/>
</dbReference>
<keyword evidence="7" id="KW-1185">Reference proteome</keyword>
<gene>
    <name evidence="6" type="ORF">OCV77_06545</name>
</gene>
<evidence type="ECO:0000313" key="6">
    <source>
        <dbReference type="EMBL" id="MCU6744154.1"/>
    </source>
</evidence>
<organism evidence="6 7">
    <name type="scientific">Suilimivivens aceti</name>
    <dbReference type="NCBI Taxonomy" id="2981774"/>
    <lineage>
        <taxon>Bacteria</taxon>
        <taxon>Bacillati</taxon>
        <taxon>Bacillota</taxon>
        <taxon>Clostridia</taxon>
        <taxon>Lachnospirales</taxon>
        <taxon>Lachnospiraceae</taxon>
        <taxon>Suilimivivens</taxon>
    </lineage>
</organism>
<keyword evidence="4" id="KW-0862">Zinc</keyword>
<dbReference type="InterPro" id="IPR001279">
    <property type="entry name" value="Metallo-B-lactamas"/>
</dbReference>
<keyword evidence="2" id="KW-0479">Metal-binding</keyword>
<evidence type="ECO:0000313" key="7">
    <source>
        <dbReference type="Proteomes" id="UP001652432"/>
    </source>
</evidence>
<dbReference type="SMART" id="SM00849">
    <property type="entry name" value="Lactamase_B"/>
    <property type="match status" value="1"/>
</dbReference>
<dbReference type="EMBL" id="JAOQKJ010000004">
    <property type="protein sequence ID" value="MCU6744154.1"/>
    <property type="molecule type" value="Genomic_DNA"/>
</dbReference>
<feature type="domain" description="Metallo-beta-lactamase" evidence="5">
    <location>
        <begin position="15"/>
        <end position="193"/>
    </location>
</feature>
<comment type="caution">
    <text evidence="6">The sequence shown here is derived from an EMBL/GenBank/DDBJ whole genome shotgun (WGS) entry which is preliminary data.</text>
</comment>
<evidence type="ECO:0000256" key="3">
    <source>
        <dbReference type="ARBA" id="ARBA00022801"/>
    </source>
</evidence>
<evidence type="ECO:0000256" key="4">
    <source>
        <dbReference type="ARBA" id="ARBA00022833"/>
    </source>
</evidence>
<dbReference type="Gene3D" id="3.60.15.10">
    <property type="entry name" value="Ribonuclease Z/Hydroxyacylglutathione hydrolase-like"/>
    <property type="match status" value="1"/>
</dbReference>
<evidence type="ECO:0000256" key="1">
    <source>
        <dbReference type="ARBA" id="ARBA00001947"/>
    </source>
</evidence>
<comment type="cofactor">
    <cofactor evidence="1">
        <name>Zn(2+)</name>
        <dbReference type="ChEBI" id="CHEBI:29105"/>
    </cofactor>
</comment>
<dbReference type="RefSeq" id="WP_262574128.1">
    <property type="nucleotide sequence ID" value="NZ_JAOQKJ010000004.1"/>
</dbReference>
<dbReference type="PANTHER" id="PTHR46233:SF3">
    <property type="entry name" value="HYDROXYACYLGLUTATHIONE HYDROLASE GLOC"/>
    <property type="match status" value="1"/>
</dbReference>
<proteinExistence type="predicted"/>
<evidence type="ECO:0000256" key="2">
    <source>
        <dbReference type="ARBA" id="ARBA00022723"/>
    </source>
</evidence>
<dbReference type="PANTHER" id="PTHR46233">
    <property type="entry name" value="HYDROXYACYLGLUTATHIONE HYDROLASE GLOC"/>
    <property type="match status" value="1"/>
</dbReference>
<dbReference type="Pfam" id="PF00753">
    <property type="entry name" value="Lactamase_B"/>
    <property type="match status" value="1"/>
</dbReference>
<accession>A0ABT2T1M0</accession>
<protein>
    <submittedName>
        <fullName evidence="6">MBL fold metallo-hydrolase</fullName>
    </submittedName>
</protein>
<name>A0ABT2T1M0_9FIRM</name>
<sequence>MGNLKVECLTLGVCQTNCYYIHREDSREVIFFDPADKGSFLYETLQEKEFQIKAILLTHGHFDHIWGVEELRERSGAEVYAYEGEEKLCQDPALNVSAAVGRSCGITPDHLFRDGEEFEFAGIRGRVIATPGHTGGSCCYYFEEDQILISGDTLFQESVGRTDFPTGSMSALVRSVKEKLFTLPDETRVYPGHGMMTTIGYEKENNAFV</sequence>
<evidence type="ECO:0000259" key="5">
    <source>
        <dbReference type="SMART" id="SM00849"/>
    </source>
</evidence>
<dbReference type="CDD" id="cd06262">
    <property type="entry name" value="metallo-hydrolase-like_MBL-fold"/>
    <property type="match status" value="1"/>
</dbReference>
<dbReference type="Proteomes" id="UP001652432">
    <property type="component" value="Unassembled WGS sequence"/>
</dbReference>
<dbReference type="SUPFAM" id="SSF56281">
    <property type="entry name" value="Metallo-hydrolase/oxidoreductase"/>
    <property type="match status" value="1"/>
</dbReference>
<dbReference type="InterPro" id="IPR051453">
    <property type="entry name" value="MBL_Glyoxalase_II"/>
</dbReference>
<reference evidence="6 7" key="1">
    <citation type="journal article" date="2021" name="ISME Commun">
        <title>Automated analysis of genomic sequences facilitates high-throughput and comprehensive description of bacteria.</title>
        <authorList>
            <person name="Hitch T.C.A."/>
        </authorList>
    </citation>
    <scope>NUCLEOTIDE SEQUENCE [LARGE SCALE GENOMIC DNA]</scope>
    <source>
        <strain evidence="6 7">Sanger_18</strain>
    </source>
</reference>